<dbReference type="OrthoDB" id="674604at2759"/>
<dbReference type="AlphaFoldDB" id="A0A7R9BET9"/>
<dbReference type="Pfam" id="PF00400">
    <property type="entry name" value="WD40"/>
    <property type="match status" value="6"/>
</dbReference>
<dbReference type="SUPFAM" id="SSF50978">
    <property type="entry name" value="WD40 repeat-like"/>
    <property type="match status" value="1"/>
</dbReference>
<dbReference type="PRINTS" id="PR00320">
    <property type="entry name" value="GPROTEINBRPT"/>
</dbReference>
<dbReference type="PROSITE" id="PS00678">
    <property type="entry name" value="WD_REPEATS_1"/>
    <property type="match status" value="1"/>
</dbReference>
<evidence type="ECO:0000256" key="2">
    <source>
        <dbReference type="ARBA" id="ARBA00022737"/>
    </source>
</evidence>
<dbReference type="CDD" id="cd00200">
    <property type="entry name" value="WD40"/>
    <property type="match status" value="1"/>
</dbReference>
<dbReference type="GO" id="GO:1990234">
    <property type="term" value="C:transferase complex"/>
    <property type="evidence" value="ECO:0007669"/>
    <property type="project" value="UniProtKB-ARBA"/>
</dbReference>
<reference evidence="4" key="1">
    <citation type="submission" date="2020-11" db="EMBL/GenBank/DDBJ databases">
        <authorList>
            <person name="Tran Van P."/>
        </authorList>
    </citation>
    <scope>NUCLEOTIDE SEQUENCE</scope>
</reference>
<feature type="repeat" description="WD" evidence="3">
    <location>
        <begin position="206"/>
        <end position="247"/>
    </location>
</feature>
<keyword evidence="5" id="KW-1185">Reference proteome</keyword>
<dbReference type="Gene3D" id="2.130.10.10">
    <property type="entry name" value="YVTN repeat-like/Quinoprotein amine dehydrogenase"/>
    <property type="match status" value="3"/>
</dbReference>
<feature type="repeat" description="WD" evidence="3">
    <location>
        <begin position="102"/>
        <end position="141"/>
    </location>
</feature>
<name>A0A7R9BET9_9CRUS</name>
<feature type="repeat" description="WD" evidence="3">
    <location>
        <begin position="62"/>
        <end position="101"/>
    </location>
</feature>
<keyword evidence="1 3" id="KW-0853">WD repeat</keyword>
<keyword evidence="2" id="KW-0677">Repeat</keyword>
<dbReference type="PROSITE" id="PS50294">
    <property type="entry name" value="WD_REPEATS_REGION"/>
    <property type="match status" value="4"/>
</dbReference>
<dbReference type="EMBL" id="CAJPEX010000179">
    <property type="protein sequence ID" value="CAG0913996.1"/>
    <property type="molecule type" value="Genomic_DNA"/>
</dbReference>
<feature type="repeat" description="WD" evidence="3">
    <location>
        <begin position="281"/>
        <end position="316"/>
    </location>
</feature>
<proteinExistence type="predicted"/>
<evidence type="ECO:0000256" key="3">
    <source>
        <dbReference type="PROSITE-ProRule" id="PRU00221"/>
    </source>
</evidence>
<dbReference type="PROSITE" id="PS50082">
    <property type="entry name" value="WD_REPEATS_2"/>
    <property type="match status" value="5"/>
</dbReference>
<gene>
    <name evidence="4" type="ORF">NMOB1V02_LOCUS1713</name>
</gene>
<dbReference type="Proteomes" id="UP000678499">
    <property type="component" value="Unassembled WGS sequence"/>
</dbReference>
<feature type="repeat" description="WD" evidence="3">
    <location>
        <begin position="18"/>
        <end position="53"/>
    </location>
</feature>
<evidence type="ECO:0000313" key="5">
    <source>
        <dbReference type="Proteomes" id="UP000678499"/>
    </source>
</evidence>
<dbReference type="InterPro" id="IPR019775">
    <property type="entry name" value="WD40_repeat_CS"/>
</dbReference>
<sequence>MLFRKEKVDDKALPLEKNSDHDKSITCMALSDDQSLLVSGSDDGTARMYSAKTTSMECLGVFRGHTDYITCIAIFDTHVITGSADCSVRKWDMASCECLDVYQGHASRIFSIICSGNVIVSSSYDKSARAWRFDTSDLDDDEDPCLRTFVGHTKAVLSLAFFHGANSGYDSDEDSPGDFSEKLITGSADGTAKSWFLKSPNCVKTFKGHTGPISSIAVDEEAAILFTASMDKTVRSWDVHLGRCLKVQVLLSGKFVQVFTGCGDKSLRAFDAKSGALRRTYKGHEAGITAMAYVGGFIISGGFDGTLIKWSTADLV</sequence>
<evidence type="ECO:0000313" key="4">
    <source>
        <dbReference type="EMBL" id="CAD7273844.1"/>
    </source>
</evidence>
<dbReference type="InterPro" id="IPR001680">
    <property type="entry name" value="WD40_rpt"/>
</dbReference>
<dbReference type="PANTHER" id="PTHR22847:SF637">
    <property type="entry name" value="WD REPEAT DOMAIN 5B"/>
    <property type="match status" value="1"/>
</dbReference>
<dbReference type="SMART" id="SM00320">
    <property type="entry name" value="WD40"/>
    <property type="match status" value="6"/>
</dbReference>
<accession>A0A7R9BET9</accession>
<evidence type="ECO:0000256" key="1">
    <source>
        <dbReference type="ARBA" id="ARBA00022574"/>
    </source>
</evidence>
<organism evidence="4">
    <name type="scientific">Notodromas monacha</name>
    <dbReference type="NCBI Taxonomy" id="399045"/>
    <lineage>
        <taxon>Eukaryota</taxon>
        <taxon>Metazoa</taxon>
        <taxon>Ecdysozoa</taxon>
        <taxon>Arthropoda</taxon>
        <taxon>Crustacea</taxon>
        <taxon>Oligostraca</taxon>
        <taxon>Ostracoda</taxon>
        <taxon>Podocopa</taxon>
        <taxon>Podocopida</taxon>
        <taxon>Cypridocopina</taxon>
        <taxon>Cypridoidea</taxon>
        <taxon>Cyprididae</taxon>
        <taxon>Notodromas</taxon>
    </lineage>
</organism>
<protein>
    <submittedName>
        <fullName evidence="4">Uncharacterized protein</fullName>
    </submittedName>
</protein>
<dbReference type="EMBL" id="OA882216">
    <property type="protein sequence ID" value="CAD7273844.1"/>
    <property type="molecule type" value="Genomic_DNA"/>
</dbReference>
<dbReference type="InterPro" id="IPR015943">
    <property type="entry name" value="WD40/YVTN_repeat-like_dom_sf"/>
</dbReference>
<dbReference type="InterPro" id="IPR036322">
    <property type="entry name" value="WD40_repeat_dom_sf"/>
</dbReference>
<dbReference type="PANTHER" id="PTHR22847">
    <property type="entry name" value="WD40 REPEAT PROTEIN"/>
    <property type="match status" value="1"/>
</dbReference>
<dbReference type="InterPro" id="IPR020472">
    <property type="entry name" value="WD40_PAC1"/>
</dbReference>